<reference evidence="1" key="1">
    <citation type="submission" date="2023-04" db="EMBL/GenBank/DDBJ databases">
        <title>Draft Genome sequencing of Naganishia species isolated from polar environments using Oxford Nanopore Technology.</title>
        <authorList>
            <person name="Leo P."/>
            <person name="Venkateswaran K."/>
        </authorList>
    </citation>
    <scope>NUCLEOTIDE SEQUENCE</scope>
    <source>
        <strain evidence="1">MNA-CCFEE 5261</strain>
    </source>
</reference>
<keyword evidence="2" id="KW-1185">Reference proteome</keyword>
<name>A0ACC2WQ37_9TREE</name>
<organism evidence="1 2">
    <name type="scientific">Naganishia cerealis</name>
    <dbReference type="NCBI Taxonomy" id="610337"/>
    <lineage>
        <taxon>Eukaryota</taxon>
        <taxon>Fungi</taxon>
        <taxon>Dikarya</taxon>
        <taxon>Basidiomycota</taxon>
        <taxon>Agaricomycotina</taxon>
        <taxon>Tremellomycetes</taxon>
        <taxon>Filobasidiales</taxon>
        <taxon>Filobasidiaceae</taxon>
        <taxon>Naganishia</taxon>
    </lineage>
</organism>
<dbReference type="EMBL" id="JASBWR010000002">
    <property type="protein sequence ID" value="KAJ9113405.1"/>
    <property type="molecule type" value="Genomic_DNA"/>
</dbReference>
<dbReference type="Proteomes" id="UP001241377">
    <property type="component" value="Unassembled WGS sequence"/>
</dbReference>
<sequence length="463" mass="50201">MTVTKQSHIFQGTVAARVPLVVSGDGIYITVEDPETGERTQLLDAMTGAAVGALGWGDPEVHKIMAEAAKETQYSYPAYLGNDYAEDLAEFYINNSPSGAFASALWTGSGSEANENALKIIRQYFLERNMPKKTKFVSRNSSYHGYTIGSLSIGSSARAKMFEDILLPSSQCIKVDPCYTYRNKLEGETDEEYGTRLIDQFEQVILREGADTVAAIIVETLPGSSLGTTPPPKNYLPGIRALCNKYDVVFMLDEVMCGTGRANPNGGLNCWENWLGEGEGPDIQLVGKTLGSGYVTIAGVLVSPKIHAAYVNGSGTIMGAHTYSGHAFNCRVALKIQERVKELKLTENIFKVGNYLGKQLKEKLSSSSIVGNVRGIGGFWSAELVKDKVTKECFDVDLKVGPNLQKICFSNGVTVMGMQGCNKGVGDHIMFAPAFTLTHDQADEIVEIVVKSVAQLEQSLDII</sequence>
<evidence type="ECO:0000313" key="2">
    <source>
        <dbReference type="Proteomes" id="UP001241377"/>
    </source>
</evidence>
<evidence type="ECO:0000313" key="1">
    <source>
        <dbReference type="EMBL" id="KAJ9113405.1"/>
    </source>
</evidence>
<comment type="caution">
    <text evidence="1">The sequence shown here is derived from an EMBL/GenBank/DDBJ whole genome shotgun (WGS) entry which is preliminary data.</text>
</comment>
<gene>
    <name evidence="1" type="ORF">QFC19_000325</name>
</gene>
<protein>
    <submittedName>
        <fullName evidence="1">Uncharacterized protein</fullName>
    </submittedName>
</protein>
<accession>A0ACC2WQ37</accession>
<proteinExistence type="predicted"/>